<evidence type="ECO:0000256" key="2">
    <source>
        <dbReference type="SAM" id="Phobius"/>
    </source>
</evidence>
<proteinExistence type="predicted"/>
<accession>A0A9P0CI63</accession>
<feature type="transmembrane region" description="Helical" evidence="2">
    <location>
        <begin position="116"/>
        <end position="139"/>
    </location>
</feature>
<keyword evidence="2" id="KW-0472">Membrane</keyword>
<dbReference type="EMBL" id="OV651823">
    <property type="protein sequence ID" value="CAH1101108.1"/>
    <property type="molecule type" value="Genomic_DNA"/>
</dbReference>
<keyword evidence="2" id="KW-0812">Transmembrane</keyword>
<evidence type="ECO:0000256" key="1">
    <source>
        <dbReference type="SAM" id="MobiDB-lite"/>
    </source>
</evidence>
<feature type="transmembrane region" description="Helical" evidence="2">
    <location>
        <begin position="12"/>
        <end position="39"/>
    </location>
</feature>
<dbReference type="Proteomes" id="UP001153636">
    <property type="component" value="Chromosome 11"/>
</dbReference>
<evidence type="ECO:0000313" key="3">
    <source>
        <dbReference type="EMBL" id="CAH1101108.1"/>
    </source>
</evidence>
<sequence length="379" mass="42435">MAGDSVNETIKCLSLPAALIGTIQSVVWLLLALTSILYYNDIIELSNSLSPTSYGNVIYNLYLHPGIYLEDLIINSKLFNIIMYLYIVFSFLWLVISLYIIWAIFRKKWYNISEMLLCWSVITIMIAAIDVSFMSVLAVDLKTAHNLGWPPSTPEPTTPDTTTPDTVFSGKDLSTSVGIVMSLAARGYILWIVNVVFAVCLLIAACKHRKITRPSLMQRGIINAYETDNRPFSMYDQVEIDKSFQNEGFVLDEHNIFNPIRSDDAYNNNNNNNNSINPLSNSTRSSLVYGQTPSYIADINKPMHIPQAHANGKLAKIGKSGGRRTPPQQVASPVVPHSHYAYPQTNSNMPYIPDPDYTPPGSPKSLPKGVLRPRSKYEY</sequence>
<gene>
    <name evidence="3" type="ORF">PSYICH_LOCUS2645</name>
</gene>
<evidence type="ECO:0000313" key="4">
    <source>
        <dbReference type="Proteomes" id="UP001153636"/>
    </source>
</evidence>
<dbReference type="OrthoDB" id="10264154at2759"/>
<dbReference type="AlphaFoldDB" id="A0A9P0CI63"/>
<keyword evidence="4" id="KW-1185">Reference proteome</keyword>
<name>A0A9P0CI63_9CUCU</name>
<feature type="transmembrane region" description="Helical" evidence="2">
    <location>
        <begin position="81"/>
        <end position="104"/>
    </location>
</feature>
<keyword evidence="2" id="KW-1133">Transmembrane helix</keyword>
<feature type="transmembrane region" description="Helical" evidence="2">
    <location>
        <begin position="188"/>
        <end position="206"/>
    </location>
</feature>
<organism evidence="3 4">
    <name type="scientific">Psylliodes chrysocephalus</name>
    <dbReference type="NCBI Taxonomy" id="3402493"/>
    <lineage>
        <taxon>Eukaryota</taxon>
        <taxon>Metazoa</taxon>
        <taxon>Ecdysozoa</taxon>
        <taxon>Arthropoda</taxon>
        <taxon>Hexapoda</taxon>
        <taxon>Insecta</taxon>
        <taxon>Pterygota</taxon>
        <taxon>Neoptera</taxon>
        <taxon>Endopterygota</taxon>
        <taxon>Coleoptera</taxon>
        <taxon>Polyphaga</taxon>
        <taxon>Cucujiformia</taxon>
        <taxon>Chrysomeloidea</taxon>
        <taxon>Chrysomelidae</taxon>
        <taxon>Galerucinae</taxon>
        <taxon>Alticini</taxon>
        <taxon>Psylliodes</taxon>
    </lineage>
</organism>
<protein>
    <submittedName>
        <fullName evidence="3">Uncharacterized protein</fullName>
    </submittedName>
</protein>
<reference evidence="3" key="1">
    <citation type="submission" date="2022-01" db="EMBL/GenBank/DDBJ databases">
        <authorList>
            <person name="King R."/>
        </authorList>
    </citation>
    <scope>NUCLEOTIDE SEQUENCE</scope>
</reference>
<feature type="compositionally biased region" description="Pro residues" evidence="1">
    <location>
        <begin position="352"/>
        <end position="362"/>
    </location>
</feature>
<feature type="region of interest" description="Disordered" evidence="1">
    <location>
        <begin position="316"/>
        <end position="379"/>
    </location>
</feature>